<dbReference type="EMBL" id="KR560069">
    <property type="protein sequence ID" value="AKO61643.1"/>
    <property type="molecule type" value="Genomic_DNA"/>
</dbReference>
<evidence type="ECO:0000313" key="1">
    <source>
        <dbReference type="EMBL" id="AKO61643.1"/>
    </source>
</evidence>
<protein>
    <submittedName>
        <fullName evidence="1">Uncharacterized protein</fullName>
    </submittedName>
</protein>
<name>A0A0H4J2K1_9CAUD</name>
<reference evidence="1 2" key="1">
    <citation type="submission" date="2015-05" db="EMBL/GenBank/DDBJ databases">
        <authorList>
            <person name="Liu X."/>
            <person name="Tong Y."/>
            <person name="Huang Y."/>
            <person name="Fan H."/>
            <person name="An X."/>
            <person name="Mi Z."/>
            <person name="Zhang Z."/>
        </authorList>
    </citation>
    <scope>NUCLEOTIDE SEQUENCE [LARGE SCALE GENOMIC DNA]</scope>
</reference>
<dbReference type="RefSeq" id="YP_010077836.1">
    <property type="nucleotide sequence ID" value="NC_054952.1"/>
</dbReference>
<sequence>MMISLNSNQIGQIALVDPALAAIIVLSVEWSDGFVHDVILPPEFVSLVTVILAKA</sequence>
<keyword evidence="2" id="KW-1185">Reference proteome</keyword>
<organism evidence="1 2">
    <name type="scientific">Stenotrophomonas phage IME-SM1</name>
    <dbReference type="NCBI Taxonomy" id="1654717"/>
    <lineage>
        <taxon>Viruses</taxon>
        <taxon>Duplodnaviria</taxon>
        <taxon>Heunggongvirae</taxon>
        <taxon>Uroviricota</taxon>
        <taxon>Caudoviricetes</taxon>
        <taxon>Menderavirus</taxon>
        <taxon>Menderavirus IMESM1</taxon>
    </lineage>
</organism>
<proteinExistence type="predicted"/>
<dbReference type="Proteomes" id="UP000224291">
    <property type="component" value="Segment"/>
</dbReference>
<dbReference type="KEGG" id="vg:65066752"/>
<dbReference type="GeneID" id="65066752"/>
<evidence type="ECO:0000313" key="2">
    <source>
        <dbReference type="Proteomes" id="UP000224291"/>
    </source>
</evidence>
<accession>A0A0H4J2K1</accession>